<evidence type="ECO:0008006" key="5">
    <source>
        <dbReference type="Google" id="ProtNLM"/>
    </source>
</evidence>
<accession>A0A2S6I176</accession>
<dbReference type="Pfam" id="PF13635">
    <property type="entry name" value="DUF4143"/>
    <property type="match status" value="1"/>
</dbReference>
<feature type="domain" description="DUF4143" evidence="2">
    <location>
        <begin position="190"/>
        <end position="346"/>
    </location>
</feature>
<dbReference type="InterPro" id="IPR025420">
    <property type="entry name" value="DUF4143"/>
</dbReference>
<proteinExistence type="predicted"/>
<dbReference type="SUPFAM" id="SSF52540">
    <property type="entry name" value="P-loop containing nucleoside triphosphate hydrolases"/>
    <property type="match status" value="1"/>
</dbReference>
<evidence type="ECO:0000259" key="2">
    <source>
        <dbReference type="Pfam" id="PF13635"/>
    </source>
</evidence>
<dbReference type="EMBL" id="PTJC01000007">
    <property type="protein sequence ID" value="PPK84695.1"/>
    <property type="molecule type" value="Genomic_DNA"/>
</dbReference>
<dbReference type="Proteomes" id="UP000237662">
    <property type="component" value="Unassembled WGS sequence"/>
</dbReference>
<reference evidence="3 4" key="1">
    <citation type="submission" date="2018-02" db="EMBL/GenBank/DDBJ databases">
        <title>Genomic Encyclopedia of Archaeal and Bacterial Type Strains, Phase II (KMG-II): from individual species to whole genera.</title>
        <authorList>
            <person name="Goeker M."/>
        </authorList>
    </citation>
    <scope>NUCLEOTIDE SEQUENCE [LARGE SCALE GENOMIC DNA]</scope>
    <source>
        <strain evidence="3 4">DSM 29526</strain>
    </source>
</reference>
<dbReference type="PANTHER" id="PTHR43566:SF1">
    <property type="entry name" value="AAA+ ATPASE DOMAIN-CONTAINING PROTEIN"/>
    <property type="match status" value="1"/>
</dbReference>
<evidence type="ECO:0000259" key="1">
    <source>
        <dbReference type="Pfam" id="PF13173"/>
    </source>
</evidence>
<comment type="caution">
    <text evidence="3">The sequence shown here is derived from an EMBL/GenBank/DDBJ whole genome shotgun (WGS) entry which is preliminary data.</text>
</comment>
<gene>
    <name evidence="3" type="ORF">CLV84_3857</name>
</gene>
<dbReference type="Gene3D" id="3.40.50.300">
    <property type="entry name" value="P-loop containing nucleotide triphosphate hydrolases"/>
    <property type="match status" value="1"/>
</dbReference>
<evidence type="ECO:0000313" key="3">
    <source>
        <dbReference type="EMBL" id="PPK84695.1"/>
    </source>
</evidence>
<keyword evidence="4" id="KW-1185">Reference proteome</keyword>
<feature type="domain" description="AAA" evidence="1">
    <location>
        <begin position="25"/>
        <end position="144"/>
    </location>
</feature>
<organism evidence="3 4">
    <name type="scientific">Neolewinella xylanilytica</name>
    <dbReference type="NCBI Taxonomy" id="1514080"/>
    <lineage>
        <taxon>Bacteria</taxon>
        <taxon>Pseudomonadati</taxon>
        <taxon>Bacteroidota</taxon>
        <taxon>Saprospiria</taxon>
        <taxon>Saprospirales</taxon>
        <taxon>Lewinellaceae</taxon>
        <taxon>Neolewinella</taxon>
    </lineage>
</organism>
<name>A0A2S6I176_9BACT</name>
<dbReference type="PANTHER" id="PTHR43566">
    <property type="entry name" value="CONSERVED PROTEIN"/>
    <property type="match status" value="1"/>
</dbReference>
<dbReference type="InterPro" id="IPR041682">
    <property type="entry name" value="AAA_14"/>
</dbReference>
<sequence>MIYYLLGMIERTLTHRIAAKVGRGKAIVVIGPRQVGKTTLIRDFLRGSDVQFFDGDDPTVRAVLDTPNTARLRDLIGNKPVVFIDEAQRINNIGLTLKIIVDQFPEVQLWVSGSSSFSLFNELNEPLTGRKWEYELFPISWEEYQHHVGFLEAEQQLASRLIFGMYPDVMNHPGEEAEVLRNLVGSYLYKDVLALAGIRKPEVLDKLVQALALQIGSEVNYNELSGLVGIDRITVENYISVLEKAFVVFRLPSFSRNVRNEIKKGKKVYFYDTGIRNTVIGDTTDLSLRADVGPLWENFLIAERLKQNRYKGTGARGYFWRTTQQQEIDYVEVVNGRIGAYEFKWNPKRKAAITKTFTNSYEATGFIVNRDNFREFVII</sequence>
<evidence type="ECO:0000313" key="4">
    <source>
        <dbReference type="Proteomes" id="UP000237662"/>
    </source>
</evidence>
<dbReference type="InterPro" id="IPR027417">
    <property type="entry name" value="P-loop_NTPase"/>
</dbReference>
<dbReference type="Pfam" id="PF13173">
    <property type="entry name" value="AAA_14"/>
    <property type="match status" value="1"/>
</dbReference>
<protein>
    <recommendedName>
        <fullName evidence="5">AAA+ ATPase domain-containing protein</fullName>
    </recommendedName>
</protein>
<dbReference type="AlphaFoldDB" id="A0A2S6I176"/>